<keyword evidence="4" id="KW-0547">Nucleotide-binding</keyword>
<accession>A0A8B8FUJ1</accession>
<keyword evidence="5" id="KW-0067">ATP-binding</keyword>
<keyword evidence="14" id="KW-1185">Reference proteome</keyword>
<protein>
    <recommendedName>
        <fullName evidence="8">Iron-sulfur clusters transporter ABCB7, mitochondrial</fullName>
    </recommendedName>
    <alternativeName>
        <fullName evidence="9">ATP-binding cassette sub-family B member 7, mitochondrial</fullName>
    </alternativeName>
</protein>
<dbReference type="GO" id="GO:0006879">
    <property type="term" value="P:intracellular iron ion homeostasis"/>
    <property type="evidence" value="ECO:0007669"/>
    <property type="project" value="TreeGrafter"/>
</dbReference>
<dbReference type="PROSITE" id="PS50893">
    <property type="entry name" value="ABC_TRANSPORTER_2"/>
    <property type="match status" value="1"/>
</dbReference>
<dbReference type="Pfam" id="PF00664">
    <property type="entry name" value="ABC_membrane"/>
    <property type="match status" value="1"/>
</dbReference>
<name>A0A8B8FUJ1_9HEMI</name>
<dbReference type="PROSITE" id="PS50929">
    <property type="entry name" value="ABC_TM1F"/>
    <property type="match status" value="1"/>
</dbReference>
<feature type="transmembrane region" description="Helical" evidence="11">
    <location>
        <begin position="287"/>
        <end position="306"/>
    </location>
</feature>
<dbReference type="PROSITE" id="PS00211">
    <property type="entry name" value="ABC_TRANSPORTER_1"/>
    <property type="match status" value="1"/>
</dbReference>
<dbReference type="Gene3D" id="3.40.50.300">
    <property type="entry name" value="P-loop containing nucleotide triphosphate hydrolases"/>
    <property type="match status" value="1"/>
</dbReference>
<dbReference type="PANTHER" id="PTHR24221">
    <property type="entry name" value="ATP-BINDING CASSETTE SUB-FAMILY B"/>
    <property type="match status" value="1"/>
</dbReference>
<dbReference type="InterPro" id="IPR017871">
    <property type="entry name" value="ABC_transporter-like_CS"/>
</dbReference>
<evidence type="ECO:0000256" key="8">
    <source>
        <dbReference type="ARBA" id="ARBA00041016"/>
    </source>
</evidence>
<keyword evidence="7 11" id="KW-0472">Membrane</keyword>
<reference evidence="15" key="1">
    <citation type="submission" date="2025-08" db="UniProtKB">
        <authorList>
            <consortium name="RefSeq"/>
        </authorList>
    </citation>
    <scope>IDENTIFICATION</scope>
    <source>
        <tissue evidence="15">Whole body</tissue>
    </source>
</reference>
<evidence type="ECO:0000256" key="4">
    <source>
        <dbReference type="ARBA" id="ARBA00022741"/>
    </source>
</evidence>
<dbReference type="AlphaFoldDB" id="A0A8B8FUJ1"/>
<dbReference type="RefSeq" id="XP_025414076.1">
    <property type="nucleotide sequence ID" value="XM_025558291.1"/>
</dbReference>
<dbReference type="GeneID" id="112686135"/>
<dbReference type="InterPro" id="IPR036640">
    <property type="entry name" value="ABC1_TM_sf"/>
</dbReference>
<evidence type="ECO:0000256" key="9">
    <source>
        <dbReference type="ARBA" id="ARBA00042945"/>
    </source>
</evidence>
<evidence type="ECO:0000256" key="7">
    <source>
        <dbReference type="ARBA" id="ARBA00023136"/>
    </source>
</evidence>
<dbReference type="GO" id="GO:0140359">
    <property type="term" value="F:ABC-type transporter activity"/>
    <property type="evidence" value="ECO:0007669"/>
    <property type="project" value="InterPro"/>
</dbReference>
<evidence type="ECO:0000256" key="5">
    <source>
        <dbReference type="ARBA" id="ARBA00022840"/>
    </source>
</evidence>
<evidence type="ECO:0000256" key="2">
    <source>
        <dbReference type="ARBA" id="ARBA00022448"/>
    </source>
</evidence>
<dbReference type="InterPro" id="IPR027417">
    <property type="entry name" value="P-loop_NTPase"/>
</dbReference>
<dbReference type="Proteomes" id="UP000694846">
    <property type="component" value="Unplaced"/>
</dbReference>
<dbReference type="CDD" id="cd18582">
    <property type="entry name" value="ABC_6TM_ATM1_ABCB7"/>
    <property type="match status" value="1"/>
</dbReference>
<dbReference type="GO" id="GO:0005524">
    <property type="term" value="F:ATP binding"/>
    <property type="evidence" value="ECO:0007669"/>
    <property type="project" value="UniProtKB-KW"/>
</dbReference>
<keyword evidence="6 11" id="KW-1133">Transmembrane helix</keyword>
<dbReference type="SUPFAM" id="SSF90123">
    <property type="entry name" value="ABC transporter transmembrane region"/>
    <property type="match status" value="1"/>
</dbReference>
<comment type="catalytic activity">
    <reaction evidence="10">
        <text>(glutathione)4[2Fe(III)-2S] cluster(in) + ATP + H2O = (glutathione)4[2Fe(III)-2S] cluster(out) + ADP + phosphate + H(+)</text>
        <dbReference type="Rhea" id="RHEA:67028"/>
        <dbReference type="ChEBI" id="CHEBI:15377"/>
        <dbReference type="ChEBI" id="CHEBI:15378"/>
        <dbReference type="ChEBI" id="CHEBI:30616"/>
        <dbReference type="ChEBI" id="CHEBI:43474"/>
        <dbReference type="ChEBI" id="CHEBI:167627"/>
        <dbReference type="ChEBI" id="CHEBI:456216"/>
    </reaction>
    <physiologicalReaction direction="left-to-right" evidence="10">
        <dbReference type="Rhea" id="RHEA:67029"/>
    </physiologicalReaction>
</comment>
<dbReference type="InterPro" id="IPR003593">
    <property type="entry name" value="AAA+_ATPase"/>
</dbReference>
<dbReference type="Pfam" id="PF00005">
    <property type="entry name" value="ABC_tran"/>
    <property type="match status" value="1"/>
</dbReference>
<evidence type="ECO:0000256" key="10">
    <source>
        <dbReference type="ARBA" id="ARBA00048046"/>
    </source>
</evidence>
<evidence type="ECO:0000259" key="13">
    <source>
        <dbReference type="PROSITE" id="PS50929"/>
    </source>
</evidence>
<dbReference type="PANTHER" id="PTHR24221:SF402">
    <property type="entry name" value="IRON-SULFUR CLUSTERS TRANSPORTER ABCB7, MITOCHONDRIAL"/>
    <property type="match status" value="1"/>
</dbReference>
<dbReference type="Gene3D" id="1.20.1560.10">
    <property type="entry name" value="ABC transporter type 1, transmembrane domain"/>
    <property type="match status" value="1"/>
</dbReference>
<feature type="transmembrane region" description="Helical" evidence="11">
    <location>
        <begin position="368"/>
        <end position="390"/>
    </location>
</feature>
<feature type="transmembrane region" description="Helical" evidence="11">
    <location>
        <begin position="175"/>
        <end position="193"/>
    </location>
</feature>
<dbReference type="GO" id="GO:0016887">
    <property type="term" value="F:ATP hydrolysis activity"/>
    <property type="evidence" value="ECO:0007669"/>
    <property type="project" value="InterPro"/>
</dbReference>
<dbReference type="OrthoDB" id="6500128at2759"/>
<evidence type="ECO:0000313" key="14">
    <source>
        <dbReference type="Proteomes" id="UP000694846"/>
    </source>
</evidence>
<feature type="transmembrane region" description="Helical" evidence="11">
    <location>
        <begin position="254"/>
        <end position="281"/>
    </location>
</feature>
<proteinExistence type="predicted"/>
<dbReference type="FunFam" id="1.20.1560.10:FF:000004">
    <property type="entry name" value="ATP-binding cassette sub-family B member 7"/>
    <property type="match status" value="1"/>
</dbReference>
<dbReference type="FunFam" id="3.40.50.300:FF:000186">
    <property type="entry name" value="ATP-binding cassette sub-family B member 7, mitochondrial"/>
    <property type="match status" value="1"/>
</dbReference>
<feature type="domain" description="ABC transmembrane type-1" evidence="13">
    <location>
        <begin position="132"/>
        <end position="430"/>
    </location>
</feature>
<dbReference type="InterPro" id="IPR003439">
    <property type="entry name" value="ABC_transporter-like_ATP-bd"/>
</dbReference>
<organism evidence="14 15">
    <name type="scientific">Sipha flava</name>
    <name type="common">yellow sugarcane aphid</name>
    <dbReference type="NCBI Taxonomy" id="143950"/>
    <lineage>
        <taxon>Eukaryota</taxon>
        <taxon>Metazoa</taxon>
        <taxon>Ecdysozoa</taxon>
        <taxon>Arthropoda</taxon>
        <taxon>Hexapoda</taxon>
        <taxon>Insecta</taxon>
        <taxon>Pterygota</taxon>
        <taxon>Neoptera</taxon>
        <taxon>Paraneoptera</taxon>
        <taxon>Hemiptera</taxon>
        <taxon>Sternorrhyncha</taxon>
        <taxon>Aphidomorpha</taxon>
        <taxon>Aphidoidea</taxon>
        <taxon>Aphididae</taxon>
        <taxon>Sipha</taxon>
    </lineage>
</organism>
<keyword evidence="3 11" id="KW-0812">Transmembrane</keyword>
<evidence type="ECO:0000259" key="12">
    <source>
        <dbReference type="PROSITE" id="PS50893"/>
    </source>
</evidence>
<dbReference type="GO" id="GO:0005743">
    <property type="term" value="C:mitochondrial inner membrane"/>
    <property type="evidence" value="ECO:0007669"/>
    <property type="project" value="UniProtKB-SubCell"/>
</dbReference>
<dbReference type="InterPro" id="IPR011527">
    <property type="entry name" value="ABC1_TM_dom"/>
</dbReference>
<dbReference type="SMART" id="SM00382">
    <property type="entry name" value="AAA"/>
    <property type="match status" value="1"/>
</dbReference>
<feature type="transmembrane region" description="Helical" evidence="11">
    <location>
        <begin position="130"/>
        <end position="155"/>
    </location>
</feature>
<evidence type="ECO:0000256" key="6">
    <source>
        <dbReference type="ARBA" id="ARBA00022989"/>
    </source>
</evidence>
<gene>
    <name evidence="15" type="primary">LOC112686135</name>
</gene>
<evidence type="ECO:0000313" key="15">
    <source>
        <dbReference type="RefSeq" id="XP_025414076.1"/>
    </source>
</evidence>
<evidence type="ECO:0000256" key="3">
    <source>
        <dbReference type="ARBA" id="ARBA00022692"/>
    </source>
</evidence>
<keyword evidence="2" id="KW-0813">Transport</keyword>
<sequence>MSNTGSSNKGQYQRPSSVVLFPQQVNKNRCAPISNHNDTDDVNTEVTDRVIEEAISTYSVHHNNVLNNHQKKLKPLNRSTILPTCYHIGGAHIQEDLTTVEGKNVTGKEMIFGMLQYIWPKNDMVIRKRVTLALGLLAAAKVLNVSVPFLLKYAIDELNENLGSSGDALLTMGSAPETVLTVVSTLLISYGVCRAAAAGMNELRNAVFASVAQQSIRKISRNVFLHLHNLDLSFHLSRQTGALSKVIDRGSRGINFVLTAMVFNIVPTLFELTLVSTILGLKCGYEFAALSFGCVSIYTAYTLLVTQWRTKFRLYMNQAENEAGNKAMDSLINYETVKYFNNELYEANRYDKVLQKFETASLKTSSSLAVLNFGQNIIFSVTISAAMILAAKQIVEGNMTIGDLAMVNGLLFQLSMPLGFLGSVYREVRQALIDMQSMFSIMACDPSVKNLENAAQLAVTKENASIEFRNVCFGYQNGKPILNNLSFVVSPGQKMAIVGGSGSGKSTIIRLLFRFFEPTSGEILIGGKNIKDVDIDSLRKSMAVVPQDSVLFHDTIMYNLHYGDMSKSESEVIEAAKLAELHNSVTKLPNGYFTQVGERGLMISGGEKQRVSIARAILKDSPILIFDEATSSLDSITEQNILKALRRATKDKTSVCIAHRLSTIKDADEILILRNGQIVERGNHQMLMDNASEYSELWNIQQDTSEKK</sequence>
<comment type="subcellular location">
    <subcellularLocation>
        <location evidence="1">Mitochondrion inner membrane</location>
        <topology evidence="1">Multi-pass membrane protein</topology>
    </subcellularLocation>
</comment>
<dbReference type="SUPFAM" id="SSF52540">
    <property type="entry name" value="P-loop containing nucleoside triphosphate hydrolases"/>
    <property type="match status" value="1"/>
</dbReference>
<evidence type="ECO:0000256" key="11">
    <source>
        <dbReference type="SAM" id="Phobius"/>
    </source>
</evidence>
<dbReference type="InterPro" id="IPR039421">
    <property type="entry name" value="Type_1_exporter"/>
</dbReference>
<feature type="domain" description="ABC transporter" evidence="12">
    <location>
        <begin position="466"/>
        <end position="700"/>
    </location>
</feature>
<evidence type="ECO:0000256" key="1">
    <source>
        <dbReference type="ARBA" id="ARBA00004448"/>
    </source>
</evidence>